<comment type="caution">
    <text evidence="4">The sequence shown here is derived from an EMBL/GenBank/DDBJ whole genome shotgun (WGS) entry which is preliminary data.</text>
</comment>
<dbReference type="Gene3D" id="3.60.21.10">
    <property type="match status" value="1"/>
</dbReference>
<dbReference type="EMBL" id="JAFKCW010000005">
    <property type="protein sequence ID" value="MBN7803106.1"/>
    <property type="molecule type" value="Genomic_DNA"/>
</dbReference>
<dbReference type="Gene3D" id="2.60.40.380">
    <property type="entry name" value="Purple acid phosphatase-like, N-terminal"/>
    <property type="match status" value="1"/>
</dbReference>
<evidence type="ECO:0000313" key="4">
    <source>
        <dbReference type="EMBL" id="MBN7803106.1"/>
    </source>
</evidence>
<dbReference type="Pfam" id="PF00149">
    <property type="entry name" value="Metallophos"/>
    <property type="match status" value="1"/>
</dbReference>
<keyword evidence="5" id="KW-1185">Reference proteome</keyword>
<feature type="domain" description="Calcineurin-like phosphoesterase" evidence="2">
    <location>
        <begin position="152"/>
        <end position="342"/>
    </location>
</feature>
<dbReference type="RefSeq" id="WP_206571106.1">
    <property type="nucleotide sequence ID" value="NZ_JAFKCW010000005.1"/>
</dbReference>
<protein>
    <submittedName>
        <fullName evidence="4">Metallophosphoesterase family protein</fullName>
    </submittedName>
</protein>
<evidence type="ECO:0000313" key="5">
    <source>
        <dbReference type="Proteomes" id="UP000664698"/>
    </source>
</evidence>
<evidence type="ECO:0000259" key="3">
    <source>
        <dbReference type="Pfam" id="PF16656"/>
    </source>
</evidence>
<dbReference type="SUPFAM" id="SSF49363">
    <property type="entry name" value="Purple acid phosphatase, N-terminal domain"/>
    <property type="match status" value="1"/>
</dbReference>
<feature type="domain" description="Purple acid phosphatase N-terminal" evidence="3">
    <location>
        <begin position="42"/>
        <end position="142"/>
    </location>
</feature>
<keyword evidence="1" id="KW-0732">Signal</keyword>
<dbReference type="PANTHER" id="PTHR45867:SF3">
    <property type="entry name" value="ACID PHOSPHATASE TYPE 7"/>
    <property type="match status" value="1"/>
</dbReference>
<dbReference type="InterPro" id="IPR004843">
    <property type="entry name" value="Calcineurin-like_PHP"/>
</dbReference>
<evidence type="ECO:0000259" key="2">
    <source>
        <dbReference type="Pfam" id="PF00149"/>
    </source>
</evidence>
<organism evidence="4 5">
    <name type="scientific">Algoriphagus aestuariicola</name>
    <dbReference type="NCBI Taxonomy" id="1852016"/>
    <lineage>
        <taxon>Bacteria</taxon>
        <taxon>Pseudomonadati</taxon>
        <taxon>Bacteroidota</taxon>
        <taxon>Cytophagia</taxon>
        <taxon>Cytophagales</taxon>
        <taxon>Cyclobacteriaceae</taxon>
        <taxon>Algoriphagus</taxon>
    </lineage>
</organism>
<sequence>MAYKIKISLILALALIGIIPFQSEAQIPDSIPGKMTLAGERPDRIILHPGENGETSVAVNWRTSSAIVESYLELASATPGPEFEKQIKRFAASTSKFTTQKEDEPILNFNNHAVKVEQLTPGAVYMYRVGRPGLWSEWFQFSMPDTQGEFSILYFGDAQNNILSLWSRVFREAHLKAGRTNVMLHAGDLINRHNSDLEWGEWFKAGAFLHASIPTVMTPGNHEFRDVKITEHWRAQFNLPSNGPAGVAELEETAYEINYTDVKLISLDTEQIDESNEMLEIQKAWLRKILTENPKKWTFVFIHYPVYATKAERTNDKLLGDFRPIFEEFGVDMVLQGHDHAYARGQAKTIAGSDGLDYQKGPVYVVSVAGPKMYDVKEQDWMVRKAFGTQLFQTIRINGNQLEYDSYMANGELYDSFVMTKKKGGNKIVNRIPSTPERDGSREQ</sequence>
<dbReference type="InterPro" id="IPR029052">
    <property type="entry name" value="Metallo-depent_PP-like"/>
</dbReference>
<dbReference type="PANTHER" id="PTHR45867">
    <property type="entry name" value="PURPLE ACID PHOSPHATASE"/>
    <property type="match status" value="1"/>
</dbReference>
<accession>A0ABS3BXS0</accession>
<dbReference type="InterPro" id="IPR015914">
    <property type="entry name" value="PAPs_N"/>
</dbReference>
<reference evidence="4 5" key="1">
    <citation type="submission" date="2021-03" db="EMBL/GenBank/DDBJ databases">
        <title>novel species isolated from a fishpond in China.</title>
        <authorList>
            <person name="Lu H."/>
            <person name="Cai Z."/>
        </authorList>
    </citation>
    <scope>NUCLEOTIDE SEQUENCE [LARGE SCALE GENOMIC DNA]</scope>
    <source>
        <strain evidence="4 5">JCM 31546</strain>
    </source>
</reference>
<evidence type="ECO:0000256" key="1">
    <source>
        <dbReference type="ARBA" id="ARBA00022729"/>
    </source>
</evidence>
<dbReference type="InterPro" id="IPR008963">
    <property type="entry name" value="Purple_acid_Pase-like_N"/>
</dbReference>
<proteinExistence type="predicted"/>
<dbReference type="SUPFAM" id="SSF56300">
    <property type="entry name" value="Metallo-dependent phosphatases"/>
    <property type="match status" value="1"/>
</dbReference>
<dbReference type="Proteomes" id="UP000664698">
    <property type="component" value="Unassembled WGS sequence"/>
</dbReference>
<gene>
    <name evidence="4" type="ORF">J0A67_19690</name>
</gene>
<name>A0ABS3BXS0_9BACT</name>
<dbReference type="Pfam" id="PF16656">
    <property type="entry name" value="Pur_ac_phosph_N"/>
    <property type="match status" value="1"/>
</dbReference>